<dbReference type="InterPro" id="IPR019956">
    <property type="entry name" value="Ubiquitin_dom"/>
</dbReference>
<gene>
    <name evidence="2" type="ORF">RCO7_01916</name>
</gene>
<dbReference type="InterPro" id="IPR029071">
    <property type="entry name" value="Ubiquitin-like_domsf"/>
</dbReference>
<reference evidence="3" key="1">
    <citation type="submission" date="2016-03" db="EMBL/GenBank/DDBJ databases">
        <authorList>
            <person name="Ploux O."/>
        </authorList>
    </citation>
    <scope>NUCLEOTIDE SEQUENCE [LARGE SCALE GENOMIC DNA]</scope>
    <source>
        <strain evidence="3">UK7</strain>
    </source>
</reference>
<dbReference type="STRING" id="914237.A0A1E1KU84"/>
<name>A0A1E1KU84_9HELO</name>
<dbReference type="Proteomes" id="UP000178129">
    <property type="component" value="Unassembled WGS sequence"/>
</dbReference>
<dbReference type="PANTHER" id="PTHR10666">
    <property type="entry name" value="UBIQUITIN"/>
    <property type="match status" value="1"/>
</dbReference>
<comment type="caution">
    <text evidence="2">The sequence shown here is derived from an EMBL/GenBank/DDBJ whole genome shotgun (WGS) entry which is preliminary data.</text>
</comment>
<dbReference type="PRINTS" id="PR00348">
    <property type="entry name" value="UBIQUITIN"/>
</dbReference>
<evidence type="ECO:0000313" key="2">
    <source>
        <dbReference type="EMBL" id="CZT01697.1"/>
    </source>
</evidence>
<accession>A0A1E1KU84</accession>
<dbReference type="SMART" id="SM00213">
    <property type="entry name" value="UBQ"/>
    <property type="match status" value="1"/>
</dbReference>
<evidence type="ECO:0000313" key="3">
    <source>
        <dbReference type="Proteomes" id="UP000178129"/>
    </source>
</evidence>
<keyword evidence="3" id="KW-1185">Reference proteome</keyword>
<dbReference type="EMBL" id="FJUW01000023">
    <property type="protein sequence ID" value="CZT01697.1"/>
    <property type="molecule type" value="Genomic_DNA"/>
</dbReference>
<sequence>MSPTPISQQLNVSLKDPMRTSSGYKTIRVTYGGDHPLNISLRRTVRVPDNGSSYNLPPDCGPFPIYSVKQYKDKLPNSMSAKGGMFLPIYEREAMWIKFDSLRPFAIKIYAGGVNVISGESYIEGLATMLRRKLRLAEGKSVQDYVVSGSQKWIDGIATADGKVMQFIATPTGSGYSVETQVVGKDSVAGLQFEIMPAKRLMMRITIKSLTGKSILLDNVDGDTTIEDLKDLIRGKEGIPIDQQRLIYGARQLQDNQKLSECNIALESILYLVLRLRGGGPVLPDEMSPEEKKMQRETAEKAEEMAVAPGGFINQTIVMDPFLADKWDQENTILFNLQLLNALTFEAILGIKAPETPITAALYKQYGFPFYKMYEELSGIQGAFGGVKSVASIDKKRGKKANAEDAESMKFREVELNTVDEKKPFLPVSEMERALATFNFAQDII</sequence>
<dbReference type="Pfam" id="PF00240">
    <property type="entry name" value="ubiquitin"/>
    <property type="match status" value="1"/>
</dbReference>
<dbReference type="InterPro" id="IPR000626">
    <property type="entry name" value="Ubiquitin-like_dom"/>
</dbReference>
<dbReference type="AlphaFoldDB" id="A0A1E1KU84"/>
<organism evidence="2 3">
    <name type="scientific">Rhynchosporium graminicola</name>
    <dbReference type="NCBI Taxonomy" id="2792576"/>
    <lineage>
        <taxon>Eukaryota</taxon>
        <taxon>Fungi</taxon>
        <taxon>Dikarya</taxon>
        <taxon>Ascomycota</taxon>
        <taxon>Pezizomycotina</taxon>
        <taxon>Leotiomycetes</taxon>
        <taxon>Helotiales</taxon>
        <taxon>Ploettnerulaceae</taxon>
        <taxon>Rhynchosporium</taxon>
    </lineage>
</organism>
<evidence type="ECO:0000259" key="1">
    <source>
        <dbReference type="PROSITE" id="PS50053"/>
    </source>
</evidence>
<dbReference type="Gene3D" id="3.10.20.90">
    <property type="entry name" value="Phosphatidylinositol 3-kinase Catalytic Subunit, Chain A, domain 1"/>
    <property type="match status" value="1"/>
</dbReference>
<dbReference type="SUPFAM" id="SSF54236">
    <property type="entry name" value="Ubiquitin-like"/>
    <property type="match status" value="1"/>
</dbReference>
<dbReference type="InterPro" id="IPR050158">
    <property type="entry name" value="Ubiquitin_ubiquitin-like"/>
</dbReference>
<dbReference type="InParanoid" id="A0A1E1KU84"/>
<proteinExistence type="predicted"/>
<protein>
    <submittedName>
        <fullName evidence="2">Related to ubiquitin/ribosomal protein S27a fusion protein</fullName>
    </submittedName>
</protein>
<feature type="domain" description="Ubiquitin-like" evidence="1">
    <location>
        <begin position="203"/>
        <end position="279"/>
    </location>
</feature>
<dbReference type="PROSITE" id="PS50053">
    <property type="entry name" value="UBIQUITIN_2"/>
    <property type="match status" value="1"/>
</dbReference>